<dbReference type="PROSITE" id="PS52016">
    <property type="entry name" value="TONB_DEPENDENT_REC_3"/>
    <property type="match status" value="1"/>
</dbReference>
<dbReference type="SUPFAM" id="SSF49464">
    <property type="entry name" value="Carboxypeptidase regulatory domain-like"/>
    <property type="match status" value="1"/>
</dbReference>
<feature type="domain" description="TonB-dependent receptor plug" evidence="9">
    <location>
        <begin position="115"/>
        <end position="248"/>
    </location>
</feature>
<dbReference type="RefSeq" id="WP_290234247.1">
    <property type="nucleotide sequence ID" value="NZ_JAUFPZ010000002.1"/>
</dbReference>
<dbReference type="Gene3D" id="2.170.130.10">
    <property type="entry name" value="TonB-dependent receptor, plug domain"/>
    <property type="match status" value="1"/>
</dbReference>
<dbReference type="EMBL" id="JBHSAS010000006">
    <property type="protein sequence ID" value="MFC4027397.1"/>
    <property type="molecule type" value="Genomic_DNA"/>
</dbReference>
<evidence type="ECO:0000256" key="1">
    <source>
        <dbReference type="ARBA" id="ARBA00004571"/>
    </source>
</evidence>
<dbReference type="InterPro" id="IPR036942">
    <property type="entry name" value="Beta-barrel_TonB_sf"/>
</dbReference>
<dbReference type="NCBIfam" id="TIGR04057">
    <property type="entry name" value="SusC_RagA_signa"/>
    <property type="match status" value="1"/>
</dbReference>
<name>A0ABV8H5P6_9FLAO</name>
<feature type="signal peptide" evidence="8">
    <location>
        <begin position="1"/>
        <end position="22"/>
    </location>
</feature>
<dbReference type="Pfam" id="PF07715">
    <property type="entry name" value="Plug"/>
    <property type="match status" value="1"/>
</dbReference>
<evidence type="ECO:0000256" key="2">
    <source>
        <dbReference type="ARBA" id="ARBA00022448"/>
    </source>
</evidence>
<dbReference type="InterPro" id="IPR039426">
    <property type="entry name" value="TonB-dep_rcpt-like"/>
</dbReference>
<sequence length="1033" mass="113810">MKELKKGLWIPFLLLATLTVFGQQKTIEGTVRDSDNIPLPGVSVIEKGTNNGVITNFDGNYSIDVSEGATILFSYVGYNSKEFSVSGKSNIDLILEENIEGLGEVVLIGYGSQRKEQINSAVSVVDMENIRDQPQATVDQMLQGQAAGVTVTNDSGKPGAAVSVKIRGATSLTGSNEPLYIIDGIPVSGDARNTATSGRPIAGGNFAGDGETTVNPLASINPSDIESVTVLKDASATAIYGSRGANGVVLITTKSGKSEIGKITYDSYIAFRSQSKLLDVMNLRQYATQQNALADIYGLETRIEFQNPDLLGEGTDWQEKLFKTAATKNHQLSFSGRKKDFTYYLSGGYYDQEGTIEGSSLKRYTFRTNLDGNVRDWLRVGANLSTSVTDENLVFNSSSNGIINYSVLSAPDLAAYTGDGEFQVQENNDLNIFFNNPLGMALSIDTDLIRKSFLGNTYLEADIIDGLKYRLEFGANTEFSEFDKYTPKAEFLNTEEAVLNVRRQNWYSWNLKNLLTYNKSFGKHNLNVLLGHESSENVWSGVVSQGNGFVSDQIRALNVADVTTSTDYKGSAALLSFFGRVMYDFNNKYSISATYRADGSSKFAEGNRWGYFPGVSGSWRISSESFMDDLEFLSDLRFRAGYGETGNQNIGNYTYGSALSSFNSLDGVGFLVANLGNPDLKWESMKQTNFGLDMAFFSNRLQLTVERYNKASKDFLYTIPLPAYLTGDQGYEGGVNNPTVNVGEMENIGWDFSLKYNTAGDNDFSWNTSLIVSQYNNELTQINESLNLIQEIADLNYNDLTVTNSVIGKPIGQFYGLEADGLITAEELGNVGMYFGETPEVGDVRYVDINNDGNISEDDFTFIGNPHPDFTFGFTNNFEYKGITLSVFLQGSYGNDLLNLTRKYGTFNANLYINQLAEAGDFWTQENTDASLPRPQLADHDNNRLSSRFVEDGSYLRLQNVTLGYNLPTDAISQVNLSRLRIYVGAQNLYTLTDYSGYDPEVGSINQNSLLMGIDNGRYPSPVTYTMGLNLEF</sequence>
<evidence type="ECO:0000313" key="11">
    <source>
        <dbReference type="Proteomes" id="UP001595793"/>
    </source>
</evidence>
<evidence type="ECO:0000256" key="3">
    <source>
        <dbReference type="ARBA" id="ARBA00022452"/>
    </source>
</evidence>
<dbReference type="Gene3D" id="2.40.170.20">
    <property type="entry name" value="TonB-dependent receptor, beta-barrel domain"/>
    <property type="match status" value="1"/>
</dbReference>
<evidence type="ECO:0000313" key="10">
    <source>
        <dbReference type="EMBL" id="MFC4027397.1"/>
    </source>
</evidence>
<keyword evidence="5 7" id="KW-0472">Membrane</keyword>
<comment type="subcellular location">
    <subcellularLocation>
        <location evidence="1 7">Cell outer membrane</location>
        <topology evidence="1 7">Multi-pass membrane protein</topology>
    </subcellularLocation>
</comment>
<dbReference type="Proteomes" id="UP001595793">
    <property type="component" value="Unassembled WGS sequence"/>
</dbReference>
<comment type="similarity">
    <text evidence="7">Belongs to the TonB-dependent receptor family.</text>
</comment>
<feature type="chain" id="PRO_5045141302" evidence="8">
    <location>
        <begin position="23"/>
        <end position="1033"/>
    </location>
</feature>
<keyword evidence="11" id="KW-1185">Reference proteome</keyword>
<reference evidence="11" key="1">
    <citation type="journal article" date="2019" name="Int. J. Syst. Evol. Microbiol.">
        <title>The Global Catalogue of Microorganisms (GCM) 10K type strain sequencing project: providing services to taxonomists for standard genome sequencing and annotation.</title>
        <authorList>
            <consortium name="The Broad Institute Genomics Platform"/>
            <consortium name="The Broad Institute Genome Sequencing Center for Infectious Disease"/>
            <person name="Wu L."/>
            <person name="Ma J."/>
        </authorList>
    </citation>
    <scope>NUCLEOTIDE SEQUENCE [LARGE SCALE GENOMIC DNA]</scope>
    <source>
        <strain evidence="11">CECT 9128</strain>
    </source>
</reference>
<evidence type="ECO:0000259" key="9">
    <source>
        <dbReference type="Pfam" id="PF07715"/>
    </source>
</evidence>
<proteinExistence type="inferred from homology"/>
<dbReference type="Pfam" id="PF13715">
    <property type="entry name" value="CarbopepD_reg_2"/>
    <property type="match status" value="1"/>
</dbReference>
<protein>
    <submittedName>
        <fullName evidence="10">SusC/RagA family TonB-linked outer membrane protein</fullName>
    </submittedName>
</protein>
<dbReference type="InterPro" id="IPR023997">
    <property type="entry name" value="TonB-dep_OMP_SusC/RagA_CS"/>
</dbReference>
<keyword evidence="6 7" id="KW-0998">Cell outer membrane</keyword>
<evidence type="ECO:0000256" key="4">
    <source>
        <dbReference type="ARBA" id="ARBA00022692"/>
    </source>
</evidence>
<dbReference type="InterPro" id="IPR018247">
    <property type="entry name" value="EF_Hand_1_Ca_BS"/>
</dbReference>
<dbReference type="PROSITE" id="PS00018">
    <property type="entry name" value="EF_HAND_1"/>
    <property type="match status" value="1"/>
</dbReference>
<dbReference type="SUPFAM" id="SSF56935">
    <property type="entry name" value="Porins"/>
    <property type="match status" value="1"/>
</dbReference>
<dbReference type="Gene3D" id="2.60.40.1120">
    <property type="entry name" value="Carboxypeptidase-like, regulatory domain"/>
    <property type="match status" value="1"/>
</dbReference>
<keyword evidence="3 7" id="KW-1134">Transmembrane beta strand</keyword>
<dbReference type="InterPro" id="IPR008969">
    <property type="entry name" value="CarboxyPept-like_regulatory"/>
</dbReference>
<dbReference type="NCBIfam" id="TIGR04056">
    <property type="entry name" value="OMP_RagA_SusC"/>
    <property type="match status" value="1"/>
</dbReference>
<gene>
    <name evidence="10" type="ORF">ACFOS1_08275</name>
</gene>
<keyword evidence="2 7" id="KW-0813">Transport</keyword>
<dbReference type="InterPro" id="IPR037066">
    <property type="entry name" value="Plug_dom_sf"/>
</dbReference>
<keyword evidence="4 7" id="KW-0812">Transmembrane</keyword>
<evidence type="ECO:0000256" key="5">
    <source>
        <dbReference type="ARBA" id="ARBA00023136"/>
    </source>
</evidence>
<organism evidence="10 11">
    <name type="scientific">Zunongwangia endophytica</name>
    <dbReference type="NCBI Taxonomy" id="1808945"/>
    <lineage>
        <taxon>Bacteria</taxon>
        <taxon>Pseudomonadati</taxon>
        <taxon>Bacteroidota</taxon>
        <taxon>Flavobacteriia</taxon>
        <taxon>Flavobacteriales</taxon>
        <taxon>Flavobacteriaceae</taxon>
        <taxon>Zunongwangia</taxon>
    </lineage>
</organism>
<dbReference type="InterPro" id="IPR012910">
    <property type="entry name" value="Plug_dom"/>
</dbReference>
<evidence type="ECO:0000256" key="8">
    <source>
        <dbReference type="SAM" id="SignalP"/>
    </source>
</evidence>
<dbReference type="InterPro" id="IPR023996">
    <property type="entry name" value="TonB-dep_OMP_SusC/RagA"/>
</dbReference>
<evidence type="ECO:0000256" key="7">
    <source>
        <dbReference type="PROSITE-ProRule" id="PRU01360"/>
    </source>
</evidence>
<evidence type="ECO:0000256" key="6">
    <source>
        <dbReference type="ARBA" id="ARBA00023237"/>
    </source>
</evidence>
<comment type="caution">
    <text evidence="10">The sequence shown here is derived from an EMBL/GenBank/DDBJ whole genome shotgun (WGS) entry which is preliminary data.</text>
</comment>
<keyword evidence="8" id="KW-0732">Signal</keyword>
<accession>A0ABV8H5P6</accession>